<dbReference type="Pfam" id="PF00583">
    <property type="entry name" value="Acetyltransf_1"/>
    <property type="match status" value="1"/>
</dbReference>
<organism evidence="4 5">
    <name type="scientific">Actinomadura madurae</name>
    <dbReference type="NCBI Taxonomy" id="1993"/>
    <lineage>
        <taxon>Bacteria</taxon>
        <taxon>Bacillati</taxon>
        <taxon>Actinomycetota</taxon>
        <taxon>Actinomycetes</taxon>
        <taxon>Streptosporangiales</taxon>
        <taxon>Thermomonosporaceae</taxon>
        <taxon>Actinomadura</taxon>
    </lineage>
</organism>
<evidence type="ECO:0000256" key="1">
    <source>
        <dbReference type="ARBA" id="ARBA00022679"/>
    </source>
</evidence>
<evidence type="ECO:0000313" key="4">
    <source>
        <dbReference type="EMBL" id="SFQ30176.1"/>
    </source>
</evidence>
<protein>
    <submittedName>
        <fullName evidence="4">Acetyltransferase (GNAT) domain-containing protein</fullName>
    </submittedName>
</protein>
<dbReference type="PANTHER" id="PTHR43877">
    <property type="entry name" value="AMINOALKYLPHOSPHONATE N-ACETYLTRANSFERASE-RELATED-RELATED"/>
    <property type="match status" value="1"/>
</dbReference>
<keyword evidence="1 4" id="KW-0808">Transferase</keyword>
<keyword evidence="5" id="KW-1185">Reference proteome</keyword>
<dbReference type="InterPro" id="IPR016181">
    <property type="entry name" value="Acyl_CoA_acyltransferase"/>
</dbReference>
<dbReference type="Proteomes" id="UP000183413">
    <property type="component" value="Unassembled WGS sequence"/>
</dbReference>
<keyword evidence="2" id="KW-0012">Acyltransferase</keyword>
<dbReference type="eggNOG" id="COG0456">
    <property type="taxonomic scope" value="Bacteria"/>
</dbReference>
<evidence type="ECO:0000259" key="3">
    <source>
        <dbReference type="PROSITE" id="PS51186"/>
    </source>
</evidence>
<accession>A0A1I5XEE0</accession>
<dbReference type="GO" id="GO:0016747">
    <property type="term" value="F:acyltransferase activity, transferring groups other than amino-acyl groups"/>
    <property type="evidence" value="ECO:0007669"/>
    <property type="project" value="InterPro"/>
</dbReference>
<dbReference type="STRING" id="1993.SAMN04489713_12694"/>
<dbReference type="InParanoid" id="A0A1I5XEE0"/>
<dbReference type="CDD" id="cd04301">
    <property type="entry name" value="NAT_SF"/>
    <property type="match status" value="1"/>
</dbReference>
<dbReference type="PROSITE" id="PS51186">
    <property type="entry name" value="GNAT"/>
    <property type="match status" value="1"/>
</dbReference>
<dbReference type="Gene3D" id="3.40.630.30">
    <property type="match status" value="1"/>
</dbReference>
<dbReference type="InterPro" id="IPR000182">
    <property type="entry name" value="GNAT_dom"/>
</dbReference>
<gene>
    <name evidence="4" type="ORF">SAMN04489713_12694</name>
</gene>
<reference evidence="4 5" key="1">
    <citation type="submission" date="2016-10" db="EMBL/GenBank/DDBJ databases">
        <authorList>
            <person name="de Groot N.N."/>
        </authorList>
    </citation>
    <scope>NUCLEOTIDE SEQUENCE [LARGE SCALE GENOMIC DNA]</scope>
    <source>
        <strain evidence="4 5">DSM 43067</strain>
    </source>
</reference>
<dbReference type="AlphaFoldDB" id="A0A1I5XEE0"/>
<dbReference type="SUPFAM" id="SSF55729">
    <property type="entry name" value="Acyl-CoA N-acyltransferases (Nat)"/>
    <property type="match status" value="1"/>
</dbReference>
<feature type="domain" description="N-acetyltransferase" evidence="3">
    <location>
        <begin position="26"/>
        <end position="164"/>
    </location>
</feature>
<sequence length="164" mass="17657">MGSETFGAPARSRLQASLGAISPPPQGFRPFADGDVPALAALMWDAYRGTPDETDVGDLQGAVRELHLTLDGEYGTFLREASFVTDHEGRPVGAALVTLYQGLPLLAFLFTAPVHAGRGLGRGLVMATMHALAEQGHDTLTLAVTRRNRRARRLYDRLGFIEVA</sequence>
<dbReference type="OrthoDB" id="273614at2"/>
<dbReference type="InterPro" id="IPR050832">
    <property type="entry name" value="Bact_Acetyltransf"/>
</dbReference>
<dbReference type="RefSeq" id="WP_075024650.1">
    <property type="nucleotide sequence ID" value="NZ_CP083237.1"/>
</dbReference>
<proteinExistence type="predicted"/>
<dbReference type="GeneID" id="99655073"/>
<evidence type="ECO:0000313" key="5">
    <source>
        <dbReference type="Proteomes" id="UP000183413"/>
    </source>
</evidence>
<name>A0A1I5XEE0_9ACTN</name>
<dbReference type="EMBL" id="FOVH01000026">
    <property type="protein sequence ID" value="SFQ30176.1"/>
    <property type="molecule type" value="Genomic_DNA"/>
</dbReference>
<evidence type="ECO:0000256" key="2">
    <source>
        <dbReference type="ARBA" id="ARBA00023315"/>
    </source>
</evidence>